<feature type="domain" description="Peptidase M12B" evidence="7">
    <location>
        <begin position="168"/>
        <end position="393"/>
    </location>
</feature>
<evidence type="ECO:0000256" key="3">
    <source>
        <dbReference type="ARBA" id="ARBA00022833"/>
    </source>
</evidence>
<dbReference type="InterPro" id="IPR024079">
    <property type="entry name" value="MetalloPept_cat_dom_sf"/>
</dbReference>
<accession>A0A224YEK5</accession>
<keyword evidence="2" id="KW-0378">Hydrolase</keyword>
<reference evidence="8" key="1">
    <citation type="journal article" date="2017" name="Parasit. Vectors">
        <title>Sialotranscriptomics of Rhipicephalus zambeziensis reveals intricate expression profiles of secretory proteins and suggests tight temporal transcriptional regulation during blood-feeding.</title>
        <authorList>
            <person name="de Castro M.H."/>
            <person name="de Klerk D."/>
            <person name="Pienaar R."/>
            <person name="Rees D.J.G."/>
            <person name="Mans B.J."/>
        </authorList>
    </citation>
    <scope>NUCLEOTIDE SEQUENCE</scope>
    <source>
        <tissue evidence="8">Salivary glands</tissue>
    </source>
</reference>
<evidence type="ECO:0000313" key="8">
    <source>
        <dbReference type="EMBL" id="MAA16137.1"/>
    </source>
</evidence>
<dbReference type="GO" id="GO:0046872">
    <property type="term" value="F:metal ion binding"/>
    <property type="evidence" value="ECO:0007669"/>
    <property type="project" value="UniProtKB-KW"/>
</dbReference>
<dbReference type="EMBL" id="GFPF01004991">
    <property type="protein sequence ID" value="MAA16137.1"/>
    <property type="molecule type" value="Transcribed_RNA"/>
</dbReference>
<dbReference type="GO" id="GO:0004222">
    <property type="term" value="F:metalloendopeptidase activity"/>
    <property type="evidence" value="ECO:0007669"/>
    <property type="project" value="InterPro"/>
</dbReference>
<dbReference type="SUPFAM" id="SSF55486">
    <property type="entry name" value="Metalloproteases ('zincins'), catalytic domain"/>
    <property type="match status" value="1"/>
</dbReference>
<feature type="binding site" evidence="5">
    <location>
        <position position="333"/>
    </location>
    <ligand>
        <name>Zn(2+)</name>
        <dbReference type="ChEBI" id="CHEBI:29105"/>
        <note>catalytic</note>
    </ligand>
</feature>
<name>A0A224YEK5_9ACAR</name>
<keyword evidence="4" id="KW-0482">Metalloprotease</keyword>
<comment type="caution">
    <text evidence="5">Lacks conserved residue(s) required for the propagation of feature annotation.</text>
</comment>
<sequence length="511" mass="56536">MSNLFAAMTSELCNHHVQKYTLVIMIISSVFLMGSCANIFVYPKLLESRKDGGSLVLQVHPGFTLTLERSKIMARDIYIQSSSLEYSGRAVQGILNLQQRIAPVARTYHPSDKNIPHQILEIQERSLSTPETDDSEYAAGKDAMPADPVTTVPFSEKTNAPRNVPDIFVVETCIVASANYTSYFNTTEDLALYFGAMLNSAGLVFAGMKNPDVKFQLNAVLNISDEKLFGNRVCGAAKNWVTKKLNTTVCGFDAEETLNRTTDYVNFCILVDCDIIYHITNEELTFIENDTLSPDITGYAKIGGACTRLKYGIGEDKPHTYTGLMTMIHEIGHLLGANHDGLSDTVACPAIYGNLMSVLHRGVQNKSKLSPCTQDAIRNYVRNLTSECINISANSNFTNTAYPGQNLSKDAYCKLLFPNEQAVEASIAKEYECEIECCWNNTDYLESRSDSQTADDDYGVTEESSTDGYDYFIGPTCRFIDMLDGMSCGDNKTCKAGVCGEHGWEPTRKEQ</sequence>
<keyword evidence="6" id="KW-1133">Transmembrane helix</keyword>
<dbReference type="Pfam" id="PF13688">
    <property type="entry name" value="Reprolysin_5"/>
    <property type="match status" value="1"/>
</dbReference>
<keyword evidence="3 5" id="KW-0862">Zinc</keyword>
<organism evidence="8">
    <name type="scientific">Rhipicephalus zambeziensis</name>
    <dbReference type="NCBI Taxonomy" id="60191"/>
    <lineage>
        <taxon>Eukaryota</taxon>
        <taxon>Metazoa</taxon>
        <taxon>Ecdysozoa</taxon>
        <taxon>Arthropoda</taxon>
        <taxon>Chelicerata</taxon>
        <taxon>Arachnida</taxon>
        <taxon>Acari</taxon>
        <taxon>Parasitiformes</taxon>
        <taxon>Ixodida</taxon>
        <taxon>Ixodoidea</taxon>
        <taxon>Ixodidae</taxon>
        <taxon>Rhipicephalinae</taxon>
        <taxon>Rhipicephalus</taxon>
        <taxon>Rhipicephalus</taxon>
    </lineage>
</organism>
<dbReference type="PROSITE" id="PS50215">
    <property type="entry name" value="ADAM_MEPRO"/>
    <property type="match status" value="1"/>
</dbReference>
<protein>
    <submittedName>
        <fullName evidence="8">Reprolysin</fullName>
    </submittedName>
</protein>
<evidence type="ECO:0000256" key="6">
    <source>
        <dbReference type="SAM" id="Phobius"/>
    </source>
</evidence>
<dbReference type="PANTHER" id="PTHR11905:SF159">
    <property type="entry name" value="ADAM METALLOPROTEASE"/>
    <property type="match status" value="1"/>
</dbReference>
<evidence type="ECO:0000259" key="7">
    <source>
        <dbReference type="PROSITE" id="PS50215"/>
    </source>
</evidence>
<evidence type="ECO:0000256" key="5">
    <source>
        <dbReference type="PROSITE-ProRule" id="PRU00276"/>
    </source>
</evidence>
<dbReference type="InterPro" id="IPR001590">
    <property type="entry name" value="Peptidase_M12B"/>
</dbReference>
<keyword evidence="6" id="KW-0472">Membrane</keyword>
<keyword evidence="6" id="KW-0812">Transmembrane</keyword>
<dbReference type="AlphaFoldDB" id="A0A224YEK5"/>
<dbReference type="GO" id="GO:0006509">
    <property type="term" value="P:membrane protein ectodomain proteolysis"/>
    <property type="evidence" value="ECO:0007669"/>
    <property type="project" value="TreeGrafter"/>
</dbReference>
<evidence type="ECO:0000256" key="4">
    <source>
        <dbReference type="ARBA" id="ARBA00023049"/>
    </source>
</evidence>
<dbReference type="Gene3D" id="3.40.390.10">
    <property type="entry name" value="Collagenase (Catalytic Domain)"/>
    <property type="match status" value="1"/>
</dbReference>
<evidence type="ECO:0000256" key="2">
    <source>
        <dbReference type="ARBA" id="ARBA00022801"/>
    </source>
</evidence>
<keyword evidence="1" id="KW-0645">Protease</keyword>
<feature type="binding site" evidence="5">
    <location>
        <position position="339"/>
    </location>
    <ligand>
        <name>Zn(2+)</name>
        <dbReference type="ChEBI" id="CHEBI:29105"/>
        <note>catalytic</note>
    </ligand>
</feature>
<feature type="transmembrane region" description="Helical" evidence="6">
    <location>
        <begin position="20"/>
        <end position="41"/>
    </location>
</feature>
<feature type="binding site" evidence="5">
    <location>
        <position position="329"/>
    </location>
    <ligand>
        <name>Zn(2+)</name>
        <dbReference type="ChEBI" id="CHEBI:29105"/>
        <note>catalytic</note>
    </ligand>
</feature>
<dbReference type="PANTHER" id="PTHR11905">
    <property type="entry name" value="ADAM A DISINTEGRIN AND METALLOPROTEASE DOMAIN"/>
    <property type="match status" value="1"/>
</dbReference>
<feature type="active site" evidence="5">
    <location>
        <position position="330"/>
    </location>
</feature>
<keyword evidence="5" id="KW-0479">Metal-binding</keyword>
<proteinExistence type="predicted"/>
<evidence type="ECO:0000256" key="1">
    <source>
        <dbReference type="ARBA" id="ARBA00022670"/>
    </source>
</evidence>